<keyword evidence="2" id="KW-1185">Reference proteome</keyword>
<evidence type="ECO:0000313" key="1">
    <source>
        <dbReference type="EMBL" id="MFC7600466.1"/>
    </source>
</evidence>
<organism evidence="1 2">
    <name type="scientific">Streptosporangium amethystogenes subsp. fukuiense</name>
    <dbReference type="NCBI Taxonomy" id="698418"/>
    <lineage>
        <taxon>Bacteria</taxon>
        <taxon>Bacillati</taxon>
        <taxon>Actinomycetota</taxon>
        <taxon>Actinomycetes</taxon>
        <taxon>Streptosporangiales</taxon>
        <taxon>Streptosporangiaceae</taxon>
        <taxon>Streptosporangium</taxon>
    </lineage>
</organism>
<dbReference type="EMBL" id="JBHTEE010000001">
    <property type="protein sequence ID" value="MFC7600466.1"/>
    <property type="molecule type" value="Genomic_DNA"/>
</dbReference>
<comment type="caution">
    <text evidence="1">The sequence shown here is derived from an EMBL/GenBank/DDBJ whole genome shotgun (WGS) entry which is preliminary data.</text>
</comment>
<name>A0ABW2SYC2_9ACTN</name>
<dbReference type="Pfam" id="PF11387">
    <property type="entry name" value="DUF2795"/>
    <property type="match status" value="1"/>
</dbReference>
<evidence type="ECO:0000313" key="2">
    <source>
        <dbReference type="Proteomes" id="UP001596514"/>
    </source>
</evidence>
<sequence>MDSRSDLARWISGTHVFPADRETLLKRARSQSAPDEVLSAIRSLPDRTYQNMEGVAQALGLAEEQHD</sequence>
<dbReference type="RefSeq" id="WP_343969594.1">
    <property type="nucleotide sequence ID" value="NZ_BAAAGK010000079.1"/>
</dbReference>
<gene>
    <name evidence="1" type="ORF">ACFQVD_10190</name>
</gene>
<protein>
    <submittedName>
        <fullName evidence="1">DUF2795 domain-containing protein</fullName>
    </submittedName>
</protein>
<proteinExistence type="predicted"/>
<accession>A0ABW2SYC2</accession>
<reference evidence="2" key="1">
    <citation type="journal article" date="2019" name="Int. J. Syst. Evol. Microbiol.">
        <title>The Global Catalogue of Microorganisms (GCM) 10K type strain sequencing project: providing services to taxonomists for standard genome sequencing and annotation.</title>
        <authorList>
            <consortium name="The Broad Institute Genomics Platform"/>
            <consortium name="The Broad Institute Genome Sequencing Center for Infectious Disease"/>
            <person name="Wu L."/>
            <person name="Ma J."/>
        </authorList>
    </citation>
    <scope>NUCLEOTIDE SEQUENCE [LARGE SCALE GENOMIC DNA]</scope>
    <source>
        <strain evidence="2">JCM 10083</strain>
    </source>
</reference>
<dbReference type="Proteomes" id="UP001596514">
    <property type="component" value="Unassembled WGS sequence"/>
</dbReference>
<dbReference type="InterPro" id="IPR021527">
    <property type="entry name" value="DUF2795"/>
</dbReference>